<dbReference type="AlphaFoldDB" id="A0A182UFW6"/>
<evidence type="ECO:0000256" key="1">
    <source>
        <dbReference type="SAM" id="SignalP"/>
    </source>
</evidence>
<feature type="signal peptide" evidence="1">
    <location>
        <begin position="1"/>
        <end position="18"/>
    </location>
</feature>
<proteinExistence type="predicted"/>
<accession>A0A182UFW6</accession>
<reference evidence="2" key="2">
    <citation type="submission" date="2020-05" db="UniProtKB">
        <authorList>
            <consortium name="EnsemblMetazoa"/>
        </authorList>
    </citation>
    <scope>IDENTIFICATION</scope>
    <source>
        <strain evidence="2">CM1001059</strain>
    </source>
</reference>
<dbReference type="Proteomes" id="UP000075902">
    <property type="component" value="Unassembled WGS sequence"/>
</dbReference>
<evidence type="ECO:0000313" key="3">
    <source>
        <dbReference type="Proteomes" id="UP000075902"/>
    </source>
</evidence>
<dbReference type="EnsemblMetazoa" id="AMEC019668-RA">
    <property type="protein sequence ID" value="AMEC019668-PA"/>
    <property type="gene ID" value="AMEC019668"/>
</dbReference>
<keyword evidence="1" id="KW-0732">Signal</keyword>
<name>A0A182UFW6_9DIPT</name>
<keyword evidence="3" id="KW-1185">Reference proteome</keyword>
<dbReference type="VEuPathDB" id="VectorBase:AMEC019668"/>
<evidence type="ECO:0008006" key="4">
    <source>
        <dbReference type="Google" id="ProtNLM"/>
    </source>
</evidence>
<feature type="chain" id="PRO_5008138169" description="Secreted protein" evidence="1">
    <location>
        <begin position="19"/>
        <end position="501"/>
    </location>
</feature>
<sequence>MNLLVIISVLCCSQFGASYVIVDRDRDSSNTDPQLVGLGSYADHGVAPSHSPIGTLSNAPIDPYAKKLLQLYYLVQVMRSYHRPAYQEPTTILSNLIDRLTKEDLRDELERLLSGVDGFEEVFNIGEYAARDPIKEQLANDFRLLFPLVVKTLTGLRESGHMGNDVTAMEDTLQGKLRDAFNDFRGLLVRVVQSESEVLNEIEELQETAYNKPSGVNWNADEKRSETVPSAVEIVYVTEQPVASDKAVVNDYDLEVESAVASTERARVELKTDPAIDIRMQNGNDLKFLPDGRSAKYELSSGPNLLLPEADSDEDEDDETEVIILTEDANMHHNSFGKGKGSSSPMAVMVKDPEMAALIPHIVEQLRLENVTPEERDALAEIFDDLWPLMVSEADLSLDWVRNPWTDAFYRERLQSWGLYPKVFRYGTTNHHAAIMERKRAELSWLKRLVREDEQMGGNDVRQASLVSDESMERDRQYEKFKDKLLQKMEQDALAVLWQYR</sequence>
<evidence type="ECO:0000313" key="2">
    <source>
        <dbReference type="EnsemblMetazoa" id="AMEC019668-PA"/>
    </source>
</evidence>
<organism evidence="2 3">
    <name type="scientific">Anopheles melas</name>
    <dbReference type="NCBI Taxonomy" id="34690"/>
    <lineage>
        <taxon>Eukaryota</taxon>
        <taxon>Metazoa</taxon>
        <taxon>Ecdysozoa</taxon>
        <taxon>Arthropoda</taxon>
        <taxon>Hexapoda</taxon>
        <taxon>Insecta</taxon>
        <taxon>Pterygota</taxon>
        <taxon>Neoptera</taxon>
        <taxon>Endopterygota</taxon>
        <taxon>Diptera</taxon>
        <taxon>Nematocera</taxon>
        <taxon>Culicoidea</taxon>
        <taxon>Culicidae</taxon>
        <taxon>Anophelinae</taxon>
        <taxon>Anopheles</taxon>
    </lineage>
</organism>
<reference evidence="3" key="1">
    <citation type="submission" date="2014-01" db="EMBL/GenBank/DDBJ databases">
        <title>The Genome Sequence of Anopheles melas CM1001059_A (V2).</title>
        <authorList>
            <consortium name="The Broad Institute Genomics Platform"/>
            <person name="Neafsey D.E."/>
            <person name="Besansky N."/>
            <person name="Howell P."/>
            <person name="Walton C."/>
            <person name="Young S.K."/>
            <person name="Zeng Q."/>
            <person name="Gargeya S."/>
            <person name="Fitzgerald M."/>
            <person name="Haas B."/>
            <person name="Abouelleil A."/>
            <person name="Allen A.W."/>
            <person name="Alvarado L."/>
            <person name="Arachchi H.M."/>
            <person name="Berlin A.M."/>
            <person name="Chapman S.B."/>
            <person name="Gainer-Dewar J."/>
            <person name="Goldberg J."/>
            <person name="Griggs A."/>
            <person name="Gujja S."/>
            <person name="Hansen M."/>
            <person name="Howarth C."/>
            <person name="Imamovic A."/>
            <person name="Ireland A."/>
            <person name="Larimer J."/>
            <person name="McCowan C."/>
            <person name="Murphy C."/>
            <person name="Pearson M."/>
            <person name="Poon T.W."/>
            <person name="Priest M."/>
            <person name="Roberts A."/>
            <person name="Saif S."/>
            <person name="Shea T."/>
            <person name="Sisk P."/>
            <person name="Sykes S."/>
            <person name="Wortman J."/>
            <person name="Nusbaum C."/>
            <person name="Birren B."/>
        </authorList>
    </citation>
    <scope>NUCLEOTIDE SEQUENCE [LARGE SCALE GENOMIC DNA]</scope>
    <source>
        <strain evidence="3">CM1001059</strain>
    </source>
</reference>
<protein>
    <recommendedName>
        <fullName evidence="4">Secreted protein</fullName>
    </recommendedName>
</protein>